<dbReference type="AlphaFoldDB" id="A0A1Z5TH76"/>
<dbReference type="GO" id="GO:0016538">
    <property type="term" value="F:cyclin-dependent protein serine/threonine kinase regulator activity"/>
    <property type="evidence" value="ECO:0007669"/>
    <property type="project" value="InterPro"/>
</dbReference>
<dbReference type="SUPFAM" id="SSF47954">
    <property type="entry name" value="Cyclin-like"/>
    <property type="match status" value="2"/>
</dbReference>
<dbReference type="EMBL" id="MUNK01000045">
    <property type="protein sequence ID" value="OTA35358.1"/>
    <property type="molecule type" value="Genomic_DNA"/>
</dbReference>
<evidence type="ECO:0000313" key="1">
    <source>
        <dbReference type="EMBL" id="OTA35358.1"/>
    </source>
</evidence>
<protein>
    <recommendedName>
        <fullName evidence="3">Cyclin N-terminal domain-containing protein</fullName>
    </recommendedName>
</protein>
<dbReference type="InterPro" id="IPR043198">
    <property type="entry name" value="Cyclin/Ssn8"/>
</dbReference>
<comment type="caution">
    <text evidence="1">The sequence shown here is derived from an EMBL/GenBank/DDBJ whole genome shotgun (WGS) entry which is preliminary data.</text>
</comment>
<sequence length="301" mass="32891">MMASISQPSQLANPLATVAKLETTASQLQGIPQDIEHFARFDAARLTQAAGILLRLPQEIIAQSIIVLQRFYVGADGGSWLEQDLLNSSAASLYLCAKPSETPFSARQVLTVLSYLESTNGDFSQAAQSDGDFSPADWHITQGQYEVKRDQLYLAESEILRVLGFQTHVALPYTLCINYLQTLEVFSGPEGSALAKRAFAHLNSALLSPQLLYLTHQPSAIATAAIYLAAREVDAKLPEVEWWEVFDVDREELGFLVVALLSLEGFALERQEAFEGKAALLTQEKLRFVLEAGVANGVSAS</sequence>
<name>A0A1Z5TH76_HORWE</name>
<dbReference type="Proteomes" id="UP000194280">
    <property type="component" value="Unassembled WGS sequence"/>
</dbReference>
<dbReference type="InterPro" id="IPR036915">
    <property type="entry name" value="Cyclin-like_sf"/>
</dbReference>
<reference evidence="1 2" key="1">
    <citation type="submission" date="2017-01" db="EMBL/GenBank/DDBJ databases">
        <title>The recent genome duplication of the halophilic yeast Hortaea werneckii: insights from long-read sequencing.</title>
        <authorList>
            <person name="Sinha S."/>
            <person name="Flibotte S."/>
            <person name="Neira M."/>
            <person name="Lenassi M."/>
            <person name="Gostincar C."/>
            <person name="Stajich J.E."/>
            <person name="Nislow C.E."/>
        </authorList>
    </citation>
    <scope>NUCLEOTIDE SEQUENCE [LARGE SCALE GENOMIC DNA]</scope>
    <source>
        <strain evidence="1 2">EXF-2000</strain>
    </source>
</reference>
<dbReference type="GO" id="GO:0006357">
    <property type="term" value="P:regulation of transcription by RNA polymerase II"/>
    <property type="evidence" value="ECO:0007669"/>
    <property type="project" value="InterPro"/>
</dbReference>
<proteinExistence type="predicted"/>
<keyword evidence="2" id="KW-1185">Reference proteome</keyword>
<organism evidence="1 2">
    <name type="scientific">Hortaea werneckii EXF-2000</name>
    <dbReference type="NCBI Taxonomy" id="1157616"/>
    <lineage>
        <taxon>Eukaryota</taxon>
        <taxon>Fungi</taxon>
        <taxon>Dikarya</taxon>
        <taxon>Ascomycota</taxon>
        <taxon>Pezizomycotina</taxon>
        <taxon>Dothideomycetes</taxon>
        <taxon>Dothideomycetidae</taxon>
        <taxon>Mycosphaerellales</taxon>
        <taxon>Teratosphaeriaceae</taxon>
        <taxon>Hortaea</taxon>
    </lineage>
</organism>
<evidence type="ECO:0008006" key="3">
    <source>
        <dbReference type="Google" id="ProtNLM"/>
    </source>
</evidence>
<gene>
    <name evidence="1" type="ORF">BTJ68_03275</name>
</gene>
<dbReference type="VEuPathDB" id="FungiDB:BTJ68_03275"/>
<accession>A0A1Z5TH76</accession>
<dbReference type="Gene3D" id="1.10.472.10">
    <property type="entry name" value="Cyclin-like"/>
    <property type="match status" value="2"/>
</dbReference>
<evidence type="ECO:0000313" key="2">
    <source>
        <dbReference type="Proteomes" id="UP000194280"/>
    </source>
</evidence>
<dbReference type="PANTHER" id="PTHR10026">
    <property type="entry name" value="CYCLIN"/>
    <property type="match status" value="1"/>
</dbReference>
<dbReference type="STRING" id="1157616.A0A1Z5TH76"/>
<dbReference type="InParanoid" id="A0A1Z5TH76"/>
<dbReference type="OrthoDB" id="10264655at2759"/>